<evidence type="ECO:0000313" key="1">
    <source>
        <dbReference type="EMBL" id="AKU43989.1"/>
    </source>
</evidence>
<reference evidence="1 2" key="1">
    <citation type="journal article" date="2015" name="Genome Announc.">
        <title>Complete Genome Sequence of Citrobacter freundii Myophage Michonne.</title>
        <authorList>
            <person name="Bernal C.L."/>
            <person name="Berkowitz V.E."/>
            <person name="Cahill J.L."/>
            <person name="Rasche E.S."/>
            <person name="Kuty Everett G.F."/>
        </authorList>
    </citation>
    <scope>NUCLEOTIDE SEQUENCE [LARGE SCALE GENOMIC DNA]</scope>
</reference>
<dbReference type="Proteomes" id="UP000202391">
    <property type="component" value="Segment"/>
</dbReference>
<name>A0A0K1LNK4_9CAUD</name>
<gene>
    <name evidence="1" type="ORF">CPT_Michonne40</name>
</gene>
<organism evidence="1 2">
    <name type="scientific">Citrobacter phage Michonne</name>
    <dbReference type="NCBI Taxonomy" id="1675603"/>
    <lineage>
        <taxon>Viruses</taxon>
        <taxon>Duplodnaviria</taxon>
        <taxon>Heunggongvirae</taxon>
        <taxon>Uroviricota</taxon>
        <taxon>Caudoviricetes</taxon>
        <taxon>Andersonviridae</taxon>
        <taxon>Ounavirinae</taxon>
        <taxon>Mooglevirus</taxon>
        <taxon>Mooglevirus mordin</taxon>
    </lineage>
</organism>
<evidence type="ECO:0000313" key="2">
    <source>
        <dbReference type="Proteomes" id="UP000202391"/>
    </source>
</evidence>
<sequence>MTYEEAIEAMKQGKKVRNENFTPEEFFEMKDGKIVCEMGYPMASWYKGEPWQKTGWSIFNEILHHLG</sequence>
<accession>A0A0K1LNK4</accession>
<protein>
    <submittedName>
        <fullName evidence="1">Uncharacterized protein</fullName>
    </submittedName>
</protein>
<dbReference type="RefSeq" id="YP_009177287.1">
    <property type="nucleotide sequence ID" value="NC_028247.1"/>
</dbReference>
<proteinExistence type="predicted"/>
<dbReference type="OrthoDB" id="25272at10239"/>
<dbReference type="EMBL" id="KT001916">
    <property type="protein sequence ID" value="AKU43989.1"/>
    <property type="molecule type" value="Genomic_DNA"/>
</dbReference>
<dbReference type="KEGG" id="vg:26586781"/>